<evidence type="ECO:0000313" key="2">
    <source>
        <dbReference type="EMBL" id="VFA98168.1"/>
    </source>
</evidence>
<keyword evidence="1" id="KW-0732">Signal</keyword>
<dbReference type="EMBL" id="LR215973">
    <property type="protein sequence ID" value="VFA98168.1"/>
    <property type="molecule type" value="Genomic_DNA"/>
</dbReference>
<sequence>MVVSRACAAVLVTAALATGVGMAAPAATAAPTGSADSGSATYAREFVQLIVCFLRGELVGSKAPLC</sequence>
<dbReference type="Proteomes" id="UP000290439">
    <property type="component" value="Chromosome"/>
</dbReference>
<organism evidence="2 3">
    <name type="scientific">Nocardia cyriacigeorgica</name>
    <dbReference type="NCBI Taxonomy" id="135487"/>
    <lineage>
        <taxon>Bacteria</taxon>
        <taxon>Bacillati</taxon>
        <taxon>Actinomycetota</taxon>
        <taxon>Actinomycetes</taxon>
        <taxon>Mycobacteriales</taxon>
        <taxon>Nocardiaceae</taxon>
        <taxon>Nocardia</taxon>
    </lineage>
</organism>
<dbReference type="AlphaFoldDB" id="A0A4U8W908"/>
<reference evidence="2 3" key="1">
    <citation type="submission" date="2019-02" db="EMBL/GenBank/DDBJ databases">
        <authorList>
            <consortium name="Pathogen Informatics"/>
        </authorList>
    </citation>
    <scope>NUCLEOTIDE SEQUENCE [LARGE SCALE GENOMIC DNA]</scope>
    <source>
        <strain evidence="2 3">3012STDY6756504</strain>
    </source>
</reference>
<gene>
    <name evidence="2" type="ORF">NCTC10797_01933</name>
</gene>
<accession>A0A4U8W908</accession>
<dbReference type="RefSeq" id="WP_130916864.1">
    <property type="nucleotide sequence ID" value="NZ_JADLPI010000003.1"/>
</dbReference>
<name>A0A4U8W908_9NOCA</name>
<protein>
    <submittedName>
        <fullName evidence="2">Uncharacterized protein</fullName>
    </submittedName>
</protein>
<evidence type="ECO:0000256" key="1">
    <source>
        <dbReference type="SAM" id="SignalP"/>
    </source>
</evidence>
<proteinExistence type="predicted"/>
<feature type="chain" id="PRO_5038602951" evidence="1">
    <location>
        <begin position="24"/>
        <end position="66"/>
    </location>
</feature>
<evidence type="ECO:0000313" key="3">
    <source>
        <dbReference type="Proteomes" id="UP000290439"/>
    </source>
</evidence>
<feature type="signal peptide" evidence="1">
    <location>
        <begin position="1"/>
        <end position="23"/>
    </location>
</feature>